<dbReference type="NCBIfam" id="TIGR00168">
    <property type="entry name" value="infC"/>
    <property type="match status" value="1"/>
</dbReference>
<dbReference type="GO" id="GO:0003743">
    <property type="term" value="F:translation initiation factor activity"/>
    <property type="evidence" value="ECO:0007669"/>
    <property type="project" value="UniProtKB-KW"/>
</dbReference>
<dbReference type="GO" id="GO:0043022">
    <property type="term" value="F:ribosome binding"/>
    <property type="evidence" value="ECO:0007669"/>
    <property type="project" value="TreeGrafter"/>
</dbReference>
<evidence type="ECO:0000259" key="8">
    <source>
        <dbReference type="Pfam" id="PF05198"/>
    </source>
</evidence>
<feature type="domain" description="Translation initiation factor 3 N-terminal" evidence="8">
    <location>
        <begin position="176"/>
        <end position="240"/>
    </location>
</feature>
<evidence type="ECO:0000256" key="5">
    <source>
        <dbReference type="SAM" id="Phobius"/>
    </source>
</evidence>
<evidence type="ECO:0000313" key="10">
    <source>
        <dbReference type="Proteomes" id="UP000019335"/>
    </source>
</evidence>
<dbReference type="InterPro" id="IPR036787">
    <property type="entry name" value="T_IF-3_N_sf"/>
</dbReference>
<feature type="signal peptide" evidence="6">
    <location>
        <begin position="1"/>
        <end position="27"/>
    </location>
</feature>
<feature type="transmembrane region" description="Helical" evidence="5">
    <location>
        <begin position="77"/>
        <end position="98"/>
    </location>
</feature>
<evidence type="ECO:0000256" key="4">
    <source>
        <dbReference type="SAM" id="MobiDB-lite"/>
    </source>
</evidence>
<evidence type="ECO:0000256" key="6">
    <source>
        <dbReference type="SAM" id="SignalP"/>
    </source>
</evidence>
<dbReference type="InterPro" id="IPR036788">
    <property type="entry name" value="T_IF-3_C_sf"/>
</dbReference>
<dbReference type="InterPro" id="IPR001288">
    <property type="entry name" value="Translation_initiation_fac_3"/>
</dbReference>
<dbReference type="PANTHER" id="PTHR10938:SF0">
    <property type="entry name" value="TRANSLATION INITIATION FACTOR IF-3, MITOCHONDRIAL"/>
    <property type="match status" value="1"/>
</dbReference>
<dbReference type="InterPro" id="IPR019815">
    <property type="entry name" value="Translation_initiation_fac_3_C"/>
</dbReference>
<dbReference type="InterPro" id="IPR019814">
    <property type="entry name" value="Translation_initiation_fac_3_N"/>
</dbReference>
<dbReference type="EMBL" id="AZIL01000414">
    <property type="protein sequence ID" value="EWM27775.1"/>
    <property type="molecule type" value="Genomic_DNA"/>
</dbReference>
<dbReference type="Gene3D" id="3.10.20.80">
    <property type="entry name" value="Translation initiation factor 3 (IF-3), N-terminal domain"/>
    <property type="match status" value="1"/>
</dbReference>
<feature type="domain" description="Translation initiation factor 3 C-terminal" evidence="7">
    <location>
        <begin position="247"/>
        <end position="332"/>
    </location>
</feature>
<keyword evidence="5" id="KW-0472">Membrane</keyword>
<dbReference type="HAMAP" id="MF_00080">
    <property type="entry name" value="IF_3"/>
    <property type="match status" value="1"/>
</dbReference>
<evidence type="ECO:0000313" key="9">
    <source>
        <dbReference type="EMBL" id="EWM27775.1"/>
    </source>
</evidence>
<evidence type="ECO:0000256" key="2">
    <source>
        <dbReference type="ARBA" id="ARBA00022540"/>
    </source>
</evidence>
<evidence type="ECO:0000259" key="7">
    <source>
        <dbReference type="Pfam" id="PF00707"/>
    </source>
</evidence>
<keyword evidence="10" id="KW-1185">Reference proteome</keyword>
<feature type="region of interest" description="Disordered" evidence="4">
    <location>
        <begin position="104"/>
        <end position="167"/>
    </location>
</feature>
<evidence type="ECO:0000256" key="1">
    <source>
        <dbReference type="ARBA" id="ARBA00005439"/>
    </source>
</evidence>
<reference evidence="9 10" key="1">
    <citation type="journal article" date="2014" name="Mol. Plant">
        <title>Chromosome Scale Genome Assembly and Transcriptome Profiling of Nannochloropsis gaditana in Nitrogen Depletion.</title>
        <authorList>
            <person name="Corteggiani Carpinelli E."/>
            <person name="Telatin A."/>
            <person name="Vitulo N."/>
            <person name="Forcato C."/>
            <person name="D'Angelo M."/>
            <person name="Schiavon R."/>
            <person name="Vezzi A."/>
            <person name="Giacometti G.M."/>
            <person name="Morosinotto T."/>
            <person name="Valle G."/>
        </authorList>
    </citation>
    <scope>NUCLEOTIDE SEQUENCE [LARGE SCALE GENOMIC DNA]</scope>
    <source>
        <strain evidence="9 10">B-31</strain>
    </source>
</reference>
<dbReference type="SUPFAM" id="SSF55200">
    <property type="entry name" value="Translation initiation factor IF3, C-terminal domain"/>
    <property type="match status" value="1"/>
</dbReference>
<keyword evidence="5" id="KW-1133">Transmembrane helix</keyword>
<accession>W7TKZ8</accession>
<dbReference type="GO" id="GO:0005737">
    <property type="term" value="C:cytoplasm"/>
    <property type="evidence" value="ECO:0007669"/>
    <property type="project" value="UniProtKB-ARBA"/>
</dbReference>
<keyword evidence="5" id="KW-0812">Transmembrane</keyword>
<dbReference type="Pfam" id="PF00707">
    <property type="entry name" value="IF3_C"/>
    <property type="match status" value="1"/>
</dbReference>
<name>W7TKZ8_9STRA</name>
<proteinExistence type="inferred from homology"/>
<gene>
    <name evidence="9" type="ORF">Naga_100187g3</name>
</gene>
<feature type="compositionally biased region" description="Pro residues" evidence="4">
    <location>
        <begin position="133"/>
        <end position="142"/>
    </location>
</feature>
<comment type="similarity">
    <text evidence="1">Belongs to the IF-3 family.</text>
</comment>
<evidence type="ECO:0000256" key="3">
    <source>
        <dbReference type="ARBA" id="ARBA00022917"/>
    </source>
</evidence>
<dbReference type="Pfam" id="PF05198">
    <property type="entry name" value="IF3_N"/>
    <property type="match status" value="1"/>
</dbReference>
<sequence length="335" mass="37660">MLSCTSFGRLWSHGLILLVPGINQTWGGQISILSHTVKLYQYLPKIFPQHKRPGRYRRSTRRRHTMQFSPLRPSRSLVTLCLTLGFMYLVTAFHAPFLPTHVSRSSLSMPSPIRCYSTRPPSPRPPGNGGGPSRPPFRPNSPRPSGGGRNRWGPPEVDPNKPPMNDALLRMAPGNVRVVISNPEDGDEMAGVMATTEALAKAKEMGLDLIMISETADPPVVKIIDYGKFKYSLEKKKKEQKKKAKTTEVKEVKMSYKIENHDYGVRMKQMTRFLDEGDKVKVMIQFRGREQQHIDLGHELLGKVGGDLKELAVQEGVVRREGGRLIALFKPKKTV</sequence>
<keyword evidence="6" id="KW-0732">Signal</keyword>
<keyword evidence="3" id="KW-0648">Protein biosynthesis</keyword>
<dbReference type="Gene3D" id="3.30.110.10">
    <property type="entry name" value="Translation initiation factor 3 (IF-3), C-terminal domain"/>
    <property type="match status" value="1"/>
</dbReference>
<feature type="chain" id="PRO_5004900792" evidence="6">
    <location>
        <begin position="28"/>
        <end position="335"/>
    </location>
</feature>
<dbReference type="PANTHER" id="PTHR10938">
    <property type="entry name" value="TRANSLATION INITIATION FACTOR IF-3"/>
    <property type="match status" value="1"/>
</dbReference>
<dbReference type="GO" id="GO:0032790">
    <property type="term" value="P:ribosome disassembly"/>
    <property type="evidence" value="ECO:0007669"/>
    <property type="project" value="TreeGrafter"/>
</dbReference>
<protein>
    <submittedName>
        <fullName evidence="9">Translation initiation factor if-3</fullName>
    </submittedName>
</protein>
<dbReference type="AlphaFoldDB" id="W7TKZ8"/>
<keyword evidence="2 9" id="KW-0396">Initiation factor</keyword>
<organism evidence="9 10">
    <name type="scientific">Nannochloropsis gaditana</name>
    <dbReference type="NCBI Taxonomy" id="72520"/>
    <lineage>
        <taxon>Eukaryota</taxon>
        <taxon>Sar</taxon>
        <taxon>Stramenopiles</taxon>
        <taxon>Ochrophyta</taxon>
        <taxon>Eustigmatophyceae</taxon>
        <taxon>Eustigmatales</taxon>
        <taxon>Monodopsidaceae</taxon>
        <taxon>Nannochloropsis</taxon>
    </lineage>
</organism>
<dbReference type="OrthoDB" id="21573at2759"/>
<comment type="caution">
    <text evidence="9">The sequence shown here is derived from an EMBL/GenBank/DDBJ whole genome shotgun (WGS) entry which is preliminary data.</text>
</comment>
<dbReference type="SUPFAM" id="SSF54364">
    <property type="entry name" value="Translation initiation factor IF3, N-terminal domain"/>
    <property type="match status" value="1"/>
</dbReference>
<dbReference type="Proteomes" id="UP000019335">
    <property type="component" value="Chromosome 6"/>
</dbReference>